<evidence type="ECO:0000313" key="6">
    <source>
        <dbReference type="EMBL" id="CAF2263955.1"/>
    </source>
</evidence>
<dbReference type="Proteomes" id="UP000663834">
    <property type="component" value="Unassembled WGS sequence"/>
</dbReference>
<name>A0A817AD60_9BILA</name>
<evidence type="ECO:0008006" key="14">
    <source>
        <dbReference type="Google" id="ProtNLM"/>
    </source>
</evidence>
<gene>
    <name evidence="10" type="ORF">BYL167_LOCUS48902</name>
    <name evidence="2" type="ORF">CJN711_LOCUS5293</name>
    <name evidence="11" type="ORF">GIL414_LOCUS74107</name>
    <name evidence="3" type="ORF">KQP761_LOCUS10088</name>
    <name evidence="6" type="ORF">MBJ925_LOCUS38869</name>
    <name evidence="7" type="ORF">OVN521_LOCUS8538</name>
    <name evidence="9" type="ORF">SMN809_LOCUS41052</name>
    <name evidence="8" type="ORF">UXM345_LOCUS21404</name>
    <name evidence="4" type="ORF">WKI299_LOCUS14347</name>
    <name evidence="5" type="ORF">XDN619_LOCUS21432</name>
</gene>
<keyword evidence="13" id="KW-1185">Reference proteome</keyword>
<evidence type="ECO:0000256" key="1">
    <source>
        <dbReference type="SAM" id="MobiDB-lite"/>
    </source>
</evidence>
<dbReference type="EMBL" id="CAJNRE010021850">
    <property type="protein sequence ID" value="CAF2263955.1"/>
    <property type="molecule type" value="Genomic_DNA"/>
</dbReference>
<protein>
    <recommendedName>
        <fullName evidence="14">RPA-interacting protein C-terminal domain-containing protein</fullName>
    </recommendedName>
</protein>
<evidence type="ECO:0000313" key="9">
    <source>
        <dbReference type="EMBL" id="CAF4649846.1"/>
    </source>
</evidence>
<dbReference type="Proteomes" id="UP000663856">
    <property type="component" value="Unassembled WGS sequence"/>
</dbReference>
<sequence length="226" mass="26303">MSTHTGSPARQTGHAGLYKMPSPTVRSDETWKDRYRLHCKQQFKRARDKIVNKMRQLSFDDNQPTLSAQDIVESEWIKMFGSLPRATSMNIDRNNLFMSAEDAEFEANWAIMNEIRRELELEQLQSIPDEQPEYVPSIDEFNQTQCPICTNDSLFQFSANYPITCRQCSFQYQLKAGSLDEIHAYHRQTMSHCHETKLYTTLWHNEDGSVPALLLVCTKCDFNFCL</sequence>
<dbReference type="EMBL" id="CAJNRG010009534">
    <property type="protein sequence ID" value="CAF2114672.1"/>
    <property type="molecule type" value="Genomic_DNA"/>
</dbReference>
<evidence type="ECO:0000313" key="3">
    <source>
        <dbReference type="EMBL" id="CAF1409761.1"/>
    </source>
</evidence>
<evidence type="ECO:0000313" key="12">
    <source>
        <dbReference type="Proteomes" id="UP000663824"/>
    </source>
</evidence>
<evidence type="ECO:0000313" key="13">
    <source>
        <dbReference type="Proteomes" id="UP000663866"/>
    </source>
</evidence>
<dbReference type="Proteomes" id="UP000663855">
    <property type="component" value="Unassembled WGS sequence"/>
</dbReference>
<feature type="region of interest" description="Disordered" evidence="1">
    <location>
        <begin position="1"/>
        <end position="25"/>
    </location>
</feature>
<dbReference type="AlphaFoldDB" id="A0A817AD60"/>
<dbReference type="EMBL" id="CAJOBI010114775">
    <property type="protein sequence ID" value="CAF4649846.1"/>
    <property type="molecule type" value="Genomic_DNA"/>
</dbReference>
<dbReference type="PANTHER" id="PTHR31742">
    <property type="entry name" value="RPA-INTERACTING PROTEIN RPAIN"/>
    <property type="match status" value="1"/>
</dbReference>
<dbReference type="EMBL" id="CAJOBG010000997">
    <property type="protein sequence ID" value="CAF3882445.1"/>
    <property type="molecule type" value="Genomic_DNA"/>
</dbReference>
<evidence type="ECO:0000313" key="8">
    <source>
        <dbReference type="EMBL" id="CAF4086530.1"/>
    </source>
</evidence>
<dbReference type="PANTHER" id="PTHR31742:SF1">
    <property type="entry name" value="RPA-INTERACTING PROTEIN"/>
    <property type="match status" value="1"/>
</dbReference>
<accession>A0A817AD60</accession>
<dbReference type="EMBL" id="CAJNOW010004247">
    <property type="protein sequence ID" value="CAF1409761.1"/>
    <property type="molecule type" value="Genomic_DNA"/>
</dbReference>
<reference evidence="6" key="1">
    <citation type="submission" date="2021-02" db="EMBL/GenBank/DDBJ databases">
        <authorList>
            <person name="Nowell W R."/>
        </authorList>
    </citation>
    <scope>NUCLEOTIDE SEQUENCE</scope>
</reference>
<dbReference type="Proteomes" id="UP000663887">
    <property type="component" value="Unassembled WGS sequence"/>
</dbReference>
<feature type="compositionally biased region" description="Polar residues" evidence="1">
    <location>
        <begin position="1"/>
        <end position="10"/>
    </location>
</feature>
<dbReference type="GO" id="GO:0005634">
    <property type="term" value="C:nucleus"/>
    <property type="evidence" value="ECO:0007669"/>
    <property type="project" value="TreeGrafter"/>
</dbReference>
<organism evidence="6 12">
    <name type="scientific">Rotaria magnacalcarata</name>
    <dbReference type="NCBI Taxonomy" id="392030"/>
    <lineage>
        <taxon>Eukaryota</taxon>
        <taxon>Metazoa</taxon>
        <taxon>Spiralia</taxon>
        <taxon>Gnathifera</taxon>
        <taxon>Rotifera</taxon>
        <taxon>Eurotatoria</taxon>
        <taxon>Bdelloidea</taxon>
        <taxon>Philodinida</taxon>
        <taxon>Philodinidae</taxon>
        <taxon>Rotaria</taxon>
    </lineage>
</organism>
<dbReference type="OrthoDB" id="9975854at2759"/>
<evidence type="ECO:0000313" key="11">
    <source>
        <dbReference type="EMBL" id="CAF5194041.1"/>
    </source>
</evidence>
<evidence type="ECO:0000313" key="2">
    <source>
        <dbReference type="EMBL" id="CAF1062307.1"/>
    </source>
</evidence>
<dbReference type="Proteomes" id="UP000663842">
    <property type="component" value="Unassembled WGS sequence"/>
</dbReference>
<dbReference type="EMBL" id="CAJOBH010144211">
    <property type="protein sequence ID" value="CAF4818891.1"/>
    <property type="molecule type" value="Genomic_DNA"/>
</dbReference>
<dbReference type="InterPro" id="IPR028156">
    <property type="entry name" value="RIP"/>
</dbReference>
<evidence type="ECO:0000313" key="4">
    <source>
        <dbReference type="EMBL" id="CAF2072085.1"/>
    </source>
</evidence>
<evidence type="ECO:0000313" key="5">
    <source>
        <dbReference type="EMBL" id="CAF2114672.1"/>
    </source>
</evidence>
<dbReference type="EMBL" id="CAJOBF010003345">
    <property type="protein sequence ID" value="CAF4086530.1"/>
    <property type="molecule type" value="Genomic_DNA"/>
</dbReference>
<dbReference type="Proteomes" id="UP000676336">
    <property type="component" value="Unassembled WGS sequence"/>
</dbReference>
<evidence type="ECO:0000313" key="7">
    <source>
        <dbReference type="EMBL" id="CAF3882445.1"/>
    </source>
</evidence>
<proteinExistence type="predicted"/>
<evidence type="ECO:0000313" key="10">
    <source>
        <dbReference type="EMBL" id="CAF4818891.1"/>
    </source>
</evidence>
<dbReference type="EMBL" id="CAJOBJ010340102">
    <property type="protein sequence ID" value="CAF5194041.1"/>
    <property type="molecule type" value="Genomic_DNA"/>
</dbReference>
<dbReference type="EMBL" id="CAJNRF010005579">
    <property type="protein sequence ID" value="CAF2072085.1"/>
    <property type="molecule type" value="Genomic_DNA"/>
</dbReference>
<comment type="caution">
    <text evidence="6">The sequence shown here is derived from an EMBL/GenBank/DDBJ whole genome shotgun (WGS) entry which is preliminary data.</text>
</comment>
<dbReference type="Proteomes" id="UP000681720">
    <property type="component" value="Unassembled WGS sequence"/>
</dbReference>
<dbReference type="Proteomes" id="UP000681967">
    <property type="component" value="Unassembled WGS sequence"/>
</dbReference>
<dbReference type="Proteomes" id="UP000663866">
    <property type="component" value="Unassembled WGS sequence"/>
</dbReference>
<dbReference type="Proteomes" id="UP000663824">
    <property type="component" value="Unassembled WGS sequence"/>
</dbReference>
<dbReference type="EMBL" id="CAJNOV010001448">
    <property type="protein sequence ID" value="CAF1062307.1"/>
    <property type="molecule type" value="Genomic_DNA"/>
</dbReference>
<dbReference type="GO" id="GO:0006606">
    <property type="term" value="P:protein import into nucleus"/>
    <property type="evidence" value="ECO:0007669"/>
    <property type="project" value="TreeGrafter"/>
</dbReference>